<dbReference type="RefSeq" id="WP_229759332.1">
    <property type="nucleotide sequence ID" value="NZ_AP019860.1"/>
</dbReference>
<feature type="transmembrane region" description="Helical" evidence="8">
    <location>
        <begin position="269"/>
        <end position="291"/>
    </location>
</feature>
<feature type="region of interest" description="Disordered" evidence="7">
    <location>
        <begin position="1"/>
        <end position="28"/>
    </location>
</feature>
<feature type="transmembrane region" description="Helical" evidence="8">
    <location>
        <begin position="428"/>
        <end position="460"/>
    </location>
</feature>
<evidence type="ECO:0000256" key="6">
    <source>
        <dbReference type="ARBA" id="ARBA00023136"/>
    </source>
</evidence>
<keyword evidence="6 8" id="KW-0472">Membrane</keyword>
<sequence>MSKNKQETQKFQKQTKRETQKLQRQNRTTSMVKMKKIEDLGANKFGTFGGVFTPCTLTILGVIMFLRYGQVVGQSGLINAIIILLIAKVITTLTSFSLSAIATNTRVKGGGAYYLISRSLGVELGGAIGVFFFLAQAISVAMYVIGFTEAFIDIVPPETRESFGIWFDVGVASAVNFFVFVCVFIGAGWAIKVQYVILGVLLLSLVSFFAGAFGSMSFTNFYQNLQPSYSDGESFFTMFALFFPAVTGIMAGANMSGDLKDPGRSIPKGTLSSIIFTGFIYLIMALVLAAACTPDRLINDSLIVKNISWSTTLVVCGIFAATLSSALGSMMGAPRILQAFAKDNIFSSLRIFAHGSGVNNEPRRAVILTFFISQLCILLGDLNAIAPIITMFFMITYGMLNLSTFYESITKNPSYRPRFRYSHWSTELIGALGCIGVMFLISPLWAIISILAMAALRWYIERKEIEARWGDVQGGVAFERARKNLLIMEDERHHPKNWRPIIIALSGGVWSRVHLAVYGHWLTAGHGVLSLGQIIVGNMDDLLERRRNQEKILKKFIRDNELSAFPAVVVGSDLTESIKSLVQCHGLGGFHCNSVLLGWSSDPEKRKTFASLLRALRGLKKSLIMVRTDVNKFNRWESPTGTVDIWWRGQKNGHLMLLLAHLLLKNNEWRTHRIRLLRIISSESGLDEATNHMEGLIHMSRIEATAQVVVAQDVTAAMRMTSARAAIVFMGFAPPEDGNEEQFFENTKRLSDHFSTTIFVSSAGGMELDA</sequence>
<dbReference type="InterPro" id="IPR018491">
    <property type="entry name" value="SLC12_C"/>
</dbReference>
<keyword evidence="4 8" id="KW-0812">Transmembrane</keyword>
<evidence type="ECO:0000256" key="1">
    <source>
        <dbReference type="ARBA" id="ARBA00004141"/>
    </source>
</evidence>
<evidence type="ECO:0000259" key="10">
    <source>
        <dbReference type="Pfam" id="PF03522"/>
    </source>
</evidence>
<keyword evidence="3" id="KW-0813">Transport</keyword>
<dbReference type="Pfam" id="PF03522">
    <property type="entry name" value="SLC12"/>
    <property type="match status" value="2"/>
</dbReference>
<dbReference type="InterPro" id="IPR004841">
    <property type="entry name" value="AA-permease/SLC12A_dom"/>
</dbReference>
<dbReference type="InterPro" id="IPR004842">
    <property type="entry name" value="SLC12A_fam"/>
</dbReference>
<feature type="transmembrane region" description="Helical" evidence="8">
    <location>
        <begin position="311"/>
        <end position="333"/>
    </location>
</feature>
<feature type="transmembrane region" description="Helical" evidence="8">
    <location>
        <begin position="165"/>
        <end position="188"/>
    </location>
</feature>
<feature type="transmembrane region" description="Helical" evidence="8">
    <location>
        <begin position="235"/>
        <end position="257"/>
    </location>
</feature>
<keyword evidence="12" id="KW-1185">Reference proteome</keyword>
<feature type="transmembrane region" description="Helical" evidence="8">
    <location>
        <begin position="45"/>
        <end position="66"/>
    </location>
</feature>
<reference evidence="11 12" key="1">
    <citation type="submission" date="2019-08" db="EMBL/GenBank/DDBJ databases">
        <title>Complete genome sequence of Candidatus Uab amorphum.</title>
        <authorList>
            <person name="Shiratori T."/>
            <person name="Suzuki S."/>
            <person name="Kakizawa Y."/>
            <person name="Ishida K."/>
        </authorList>
    </citation>
    <scope>NUCLEOTIDE SEQUENCE [LARGE SCALE GENOMIC DNA]</scope>
    <source>
        <strain evidence="11 12">SRT547</strain>
    </source>
</reference>
<dbReference type="Proteomes" id="UP000326354">
    <property type="component" value="Chromosome"/>
</dbReference>
<evidence type="ECO:0000256" key="8">
    <source>
        <dbReference type="SAM" id="Phobius"/>
    </source>
</evidence>
<comment type="similarity">
    <text evidence="2">Belongs to the SLC12A transporter family.</text>
</comment>
<feature type="domain" description="Amino acid permease/ SLC12A" evidence="9">
    <location>
        <begin position="51"/>
        <end position="500"/>
    </location>
</feature>
<evidence type="ECO:0000256" key="7">
    <source>
        <dbReference type="SAM" id="MobiDB-lite"/>
    </source>
</evidence>
<accession>A0A5S9IUN5</accession>
<organism evidence="11 12">
    <name type="scientific">Uabimicrobium amorphum</name>
    <dbReference type="NCBI Taxonomy" id="2596890"/>
    <lineage>
        <taxon>Bacteria</taxon>
        <taxon>Pseudomonadati</taxon>
        <taxon>Planctomycetota</taxon>
        <taxon>Candidatus Uabimicrobiia</taxon>
        <taxon>Candidatus Uabimicrobiales</taxon>
        <taxon>Candidatus Uabimicrobiaceae</taxon>
        <taxon>Candidatus Uabimicrobium</taxon>
    </lineage>
</organism>
<gene>
    <name evidence="11" type="ORF">UABAM_06265</name>
</gene>
<feature type="domain" description="SLC12A transporter C-terminal" evidence="10">
    <location>
        <begin position="628"/>
        <end position="720"/>
    </location>
</feature>
<evidence type="ECO:0000313" key="12">
    <source>
        <dbReference type="Proteomes" id="UP000326354"/>
    </source>
</evidence>
<evidence type="ECO:0000256" key="4">
    <source>
        <dbReference type="ARBA" id="ARBA00022692"/>
    </source>
</evidence>
<name>A0A5S9IUN5_UABAM</name>
<feature type="transmembrane region" description="Helical" evidence="8">
    <location>
        <begin position="78"/>
        <end position="103"/>
    </location>
</feature>
<evidence type="ECO:0000256" key="3">
    <source>
        <dbReference type="ARBA" id="ARBA00022448"/>
    </source>
</evidence>
<keyword evidence="5 8" id="KW-1133">Transmembrane helix</keyword>
<protein>
    <submittedName>
        <fullName evidence="11">Na-K-Cl cotransporter</fullName>
    </submittedName>
</protein>
<dbReference type="Gene3D" id="1.20.1740.10">
    <property type="entry name" value="Amino acid/polyamine transporter I"/>
    <property type="match status" value="1"/>
</dbReference>
<evidence type="ECO:0000313" key="11">
    <source>
        <dbReference type="EMBL" id="BBM87850.1"/>
    </source>
</evidence>
<proteinExistence type="inferred from homology"/>
<feature type="transmembrane region" description="Helical" evidence="8">
    <location>
        <begin position="195"/>
        <end position="215"/>
    </location>
</feature>
<dbReference type="KEGG" id="uam:UABAM_06265"/>
<feature type="transmembrane region" description="Helical" evidence="8">
    <location>
        <begin position="124"/>
        <end position="145"/>
    </location>
</feature>
<evidence type="ECO:0000256" key="5">
    <source>
        <dbReference type="ARBA" id="ARBA00022989"/>
    </source>
</evidence>
<dbReference type="PANTHER" id="PTHR11827">
    <property type="entry name" value="SOLUTE CARRIER FAMILY 12, CATION COTRANSPORTERS"/>
    <property type="match status" value="1"/>
</dbReference>
<dbReference type="AlphaFoldDB" id="A0A5S9IUN5"/>
<dbReference type="PANTHER" id="PTHR11827:SF72">
    <property type="entry name" value="GH08340P"/>
    <property type="match status" value="1"/>
</dbReference>
<feature type="compositionally biased region" description="Basic and acidic residues" evidence="7">
    <location>
        <begin position="1"/>
        <end position="21"/>
    </location>
</feature>
<dbReference type="Pfam" id="PF00324">
    <property type="entry name" value="AA_permease"/>
    <property type="match status" value="1"/>
</dbReference>
<dbReference type="GO" id="GO:0016020">
    <property type="term" value="C:membrane"/>
    <property type="evidence" value="ECO:0007669"/>
    <property type="project" value="UniProtKB-SubCell"/>
</dbReference>
<dbReference type="FunFam" id="1.20.1740.10:FF:000013">
    <property type="entry name" value="Solute carrier family 12 member"/>
    <property type="match status" value="1"/>
</dbReference>
<evidence type="ECO:0000256" key="2">
    <source>
        <dbReference type="ARBA" id="ARBA00010593"/>
    </source>
</evidence>
<dbReference type="GO" id="GO:0015377">
    <property type="term" value="F:chloride:monoatomic cation symporter activity"/>
    <property type="evidence" value="ECO:0007669"/>
    <property type="project" value="InterPro"/>
</dbReference>
<evidence type="ECO:0000259" key="9">
    <source>
        <dbReference type="Pfam" id="PF00324"/>
    </source>
</evidence>
<comment type="subcellular location">
    <subcellularLocation>
        <location evidence="1">Membrane</location>
        <topology evidence="1">Multi-pass membrane protein</topology>
    </subcellularLocation>
</comment>
<dbReference type="EMBL" id="AP019860">
    <property type="protein sequence ID" value="BBM87850.1"/>
    <property type="molecule type" value="Genomic_DNA"/>
</dbReference>
<feature type="domain" description="SLC12A transporter C-terminal" evidence="10">
    <location>
        <begin position="515"/>
        <end position="605"/>
    </location>
</feature>